<sequence>RRQPTEAPLDLSSLMTEPGESPEMLPLEHPSVYSLPDAIAAATHDLIHSPQLTAHQWFRDWKDPFRAVPSLDSDYASSDAVRAAAVACR</sequence>
<comment type="caution">
    <text evidence="2">The sequence shown here is derived from an EMBL/GenBank/DDBJ whole genome shotgun (WGS) entry which is preliminary data.</text>
</comment>
<protein>
    <submittedName>
        <fullName evidence="2">Uncharacterized protein</fullName>
    </submittedName>
</protein>
<evidence type="ECO:0000256" key="1">
    <source>
        <dbReference type="SAM" id="MobiDB-lite"/>
    </source>
</evidence>
<evidence type="ECO:0000313" key="2">
    <source>
        <dbReference type="EMBL" id="KAF4692435.1"/>
    </source>
</evidence>
<organism evidence="2 3">
    <name type="scientific">Perkinsus olseni</name>
    <name type="common">Perkinsus atlanticus</name>
    <dbReference type="NCBI Taxonomy" id="32597"/>
    <lineage>
        <taxon>Eukaryota</taxon>
        <taxon>Sar</taxon>
        <taxon>Alveolata</taxon>
        <taxon>Perkinsozoa</taxon>
        <taxon>Perkinsea</taxon>
        <taxon>Perkinsida</taxon>
        <taxon>Perkinsidae</taxon>
        <taxon>Perkinsus</taxon>
    </lineage>
</organism>
<keyword evidence="3" id="KW-1185">Reference proteome</keyword>
<dbReference type="EMBL" id="JABANO010039486">
    <property type="protein sequence ID" value="KAF4692435.1"/>
    <property type="molecule type" value="Genomic_DNA"/>
</dbReference>
<accession>A0A7J6P8J0</accession>
<feature type="non-terminal residue" evidence="2">
    <location>
        <position position="1"/>
    </location>
</feature>
<feature type="region of interest" description="Disordered" evidence="1">
    <location>
        <begin position="1"/>
        <end position="27"/>
    </location>
</feature>
<proteinExistence type="predicted"/>
<gene>
    <name evidence="2" type="ORF">FOZ63_009926</name>
</gene>
<reference evidence="2 3" key="1">
    <citation type="submission" date="2020-04" db="EMBL/GenBank/DDBJ databases">
        <title>Perkinsus olseni comparative genomics.</title>
        <authorList>
            <person name="Bogema D.R."/>
        </authorList>
    </citation>
    <scope>NUCLEOTIDE SEQUENCE [LARGE SCALE GENOMIC DNA]</scope>
    <source>
        <strain evidence="2 3">ATCC PRA-207</strain>
    </source>
</reference>
<name>A0A7J6P8J0_PEROL</name>
<dbReference type="Proteomes" id="UP000553632">
    <property type="component" value="Unassembled WGS sequence"/>
</dbReference>
<evidence type="ECO:0000313" key="3">
    <source>
        <dbReference type="Proteomes" id="UP000553632"/>
    </source>
</evidence>
<dbReference type="AlphaFoldDB" id="A0A7J6P8J0"/>